<dbReference type="InterPro" id="IPR056079">
    <property type="entry name" value="DUF7662"/>
</dbReference>
<dbReference type="EMBL" id="CP137624">
    <property type="protein sequence ID" value="WPK13502.1"/>
    <property type="molecule type" value="Genomic_DNA"/>
</dbReference>
<dbReference type="Gene3D" id="3.40.630.30">
    <property type="match status" value="1"/>
</dbReference>
<dbReference type="CDD" id="cd04301">
    <property type="entry name" value="NAT_SF"/>
    <property type="match status" value="1"/>
</dbReference>
<gene>
    <name evidence="2" type="ORF">R6U77_07435</name>
</gene>
<dbReference type="InterPro" id="IPR016181">
    <property type="entry name" value="Acyl_CoA_acyltransferase"/>
</dbReference>
<evidence type="ECO:0000313" key="3">
    <source>
        <dbReference type="Proteomes" id="UP001322664"/>
    </source>
</evidence>
<dbReference type="PROSITE" id="PS51186">
    <property type="entry name" value="GNAT"/>
    <property type="match status" value="1"/>
</dbReference>
<dbReference type="Pfam" id="PF24698">
    <property type="entry name" value="DUF7662"/>
    <property type="match status" value="1"/>
</dbReference>
<feature type="domain" description="N-acetyltransferase" evidence="1">
    <location>
        <begin position="101"/>
        <end position="266"/>
    </location>
</feature>
<dbReference type="Pfam" id="PF00583">
    <property type="entry name" value="Acetyltransf_1"/>
    <property type="match status" value="1"/>
</dbReference>
<organism evidence="2 3">
    <name type="scientific">Lysinibacillus louembei</name>
    <dbReference type="NCBI Taxonomy" id="1470088"/>
    <lineage>
        <taxon>Bacteria</taxon>
        <taxon>Bacillati</taxon>
        <taxon>Bacillota</taxon>
        <taxon>Bacilli</taxon>
        <taxon>Bacillales</taxon>
        <taxon>Bacillaceae</taxon>
        <taxon>Lysinibacillus</taxon>
    </lineage>
</organism>
<dbReference type="PANTHER" id="PTHR43415:SF3">
    <property type="entry name" value="GNAT-FAMILY ACETYLTRANSFERASE"/>
    <property type="match status" value="1"/>
</dbReference>
<dbReference type="RefSeq" id="WP_293929401.1">
    <property type="nucleotide sequence ID" value="NZ_CP137624.1"/>
</dbReference>
<sequence length="266" mass="30991">MSKKMEKKYIPLAEFFQNATQSEITLTYEAIENIMGQALPNAAYLNLSWWKKTKPPLTHYQSWFNANYHVMDVQLGQSVTFSRLKQTGIDENDADENTQTSIIRPIETEDARSFIRLQEQIYAQSEFEYYEPNVQHLTVQIIRKQMAEWRKFKQQTILLCIVNGEFAGYSRITGYKEQRLQHGATIRIGVLKKYANNGIGTALVESSIKWSQQNDIERLEAIIMAHNTKAISLFEKHGFTVEGKKVHSVKIDNEYYDEFIYSKLVR</sequence>
<evidence type="ECO:0000313" key="2">
    <source>
        <dbReference type="EMBL" id="WPK13502.1"/>
    </source>
</evidence>
<keyword evidence="3" id="KW-1185">Reference proteome</keyword>
<accession>A0ABZ0S5U0</accession>
<name>A0ABZ0S5U0_9BACI</name>
<proteinExistence type="predicted"/>
<reference evidence="2 3" key="1">
    <citation type="submission" date="2023-09" db="EMBL/GenBank/DDBJ databases">
        <authorList>
            <person name="Page C.A."/>
            <person name="Perez-Diaz I.M."/>
        </authorList>
    </citation>
    <scope>NUCLEOTIDE SEQUENCE [LARGE SCALE GENOMIC DNA]</scope>
    <source>
        <strain evidence="2 3">Ll15</strain>
    </source>
</reference>
<protein>
    <submittedName>
        <fullName evidence="2">GNAT family N-acetyltransferase</fullName>
    </submittedName>
</protein>
<evidence type="ECO:0000259" key="1">
    <source>
        <dbReference type="PROSITE" id="PS51186"/>
    </source>
</evidence>
<dbReference type="SUPFAM" id="SSF55729">
    <property type="entry name" value="Acyl-CoA N-acyltransferases (Nat)"/>
    <property type="match status" value="1"/>
</dbReference>
<dbReference type="InterPro" id="IPR000182">
    <property type="entry name" value="GNAT_dom"/>
</dbReference>
<dbReference type="PANTHER" id="PTHR43415">
    <property type="entry name" value="SPERMIDINE N(1)-ACETYLTRANSFERASE"/>
    <property type="match status" value="1"/>
</dbReference>
<dbReference type="Proteomes" id="UP001322664">
    <property type="component" value="Chromosome"/>
</dbReference>